<dbReference type="InterPro" id="IPR006047">
    <property type="entry name" value="GH13_cat_dom"/>
</dbReference>
<evidence type="ECO:0000256" key="1">
    <source>
        <dbReference type="SAM" id="Phobius"/>
    </source>
</evidence>
<dbReference type="InterPro" id="IPR013780">
    <property type="entry name" value="Glyco_hydro_b"/>
</dbReference>
<sequence length="481" mass="54385">MRKNRFLGLIITFVLLLSIIGPIGVYAEDERTLKDESIYDLLVDRFFNENTQNDEDVDTQNPYAFSGGDFAGIINRMEYIKLMGFTMISIGPIFQTEMYDGSQVLDYEKLEPHFGTEDDLAKMIDAVHKQDISVMADFPLNGVSENHIWIKDGLFTGTSVGEGIIDWDASDSKLQEALKSAIISFVEKNDLDGIRLTKISKFDTPYINEVISAIKDVKPDMYVITNEVSEADFDGSINQEKIDALKQSFVSPDSDSSVLSAFTNMDETDLIQFDDLTGSRFTYDMMQLRMFPPTRWKMAVAALFTLPGTPVMTYGTEIAVNGEKAPESHPLSNFNTDMELYEYIGGLNSLRNDSEALRTGDFELLHDDQGFTVYKVSNDDETWIVALNNKATTSNYDLSAEIVGENKKFRGVLDGDLVREADDNIFRIVLEREVAEIYIVEEDKGFNTPYLIASLLVYVLFLSFLYVVWKRGRKTRASKTE</sequence>
<keyword evidence="4" id="KW-1185">Reference proteome</keyword>
<proteinExistence type="predicted"/>
<evidence type="ECO:0000313" key="3">
    <source>
        <dbReference type="EMBL" id="MFD1927982.1"/>
    </source>
</evidence>
<dbReference type="Pfam" id="PF00128">
    <property type="entry name" value="Alpha-amylase"/>
    <property type="match status" value="1"/>
</dbReference>
<dbReference type="InterPro" id="IPR054174">
    <property type="entry name" value="Alpha-amylase-like_C"/>
</dbReference>
<keyword evidence="1" id="KW-0812">Transmembrane</keyword>
<dbReference type="InterPro" id="IPR017853">
    <property type="entry name" value="GH"/>
</dbReference>
<keyword evidence="3" id="KW-0378">Hydrolase</keyword>
<dbReference type="RefSeq" id="WP_381536932.1">
    <property type="nucleotide sequence ID" value="NZ_JBHUGI010000023.1"/>
</dbReference>
<protein>
    <submittedName>
        <fullName evidence="3">Alpha-amylase family glycosyl hydrolase</fullName>
    </submittedName>
</protein>
<feature type="transmembrane region" description="Helical" evidence="1">
    <location>
        <begin position="450"/>
        <end position="469"/>
    </location>
</feature>
<dbReference type="Gene3D" id="3.20.20.80">
    <property type="entry name" value="Glycosidases"/>
    <property type="match status" value="1"/>
</dbReference>
<dbReference type="SMART" id="SM00642">
    <property type="entry name" value="Aamy"/>
    <property type="match status" value="1"/>
</dbReference>
<keyword evidence="1" id="KW-0472">Membrane</keyword>
<evidence type="ECO:0000313" key="4">
    <source>
        <dbReference type="Proteomes" id="UP001597218"/>
    </source>
</evidence>
<name>A0ABW4SEQ9_9BACL</name>
<accession>A0ABW4SEQ9</accession>
<dbReference type="Pfam" id="PF22026">
    <property type="entry name" value="Alpha-amylase_C_2"/>
    <property type="match status" value="1"/>
</dbReference>
<keyword evidence="1" id="KW-1133">Transmembrane helix</keyword>
<comment type="caution">
    <text evidence="3">The sequence shown here is derived from an EMBL/GenBank/DDBJ whole genome shotgun (WGS) entry which is preliminary data.</text>
</comment>
<dbReference type="SUPFAM" id="SSF51011">
    <property type="entry name" value="Glycosyl hydrolase domain"/>
    <property type="match status" value="1"/>
</dbReference>
<dbReference type="Proteomes" id="UP001597218">
    <property type="component" value="Unassembled WGS sequence"/>
</dbReference>
<dbReference type="PANTHER" id="PTHR10357">
    <property type="entry name" value="ALPHA-AMYLASE FAMILY MEMBER"/>
    <property type="match status" value="1"/>
</dbReference>
<feature type="domain" description="Glycosyl hydrolase family 13 catalytic" evidence="2">
    <location>
        <begin position="40"/>
        <end position="351"/>
    </location>
</feature>
<dbReference type="EMBL" id="JBHUGI010000023">
    <property type="protein sequence ID" value="MFD1927982.1"/>
    <property type="molecule type" value="Genomic_DNA"/>
</dbReference>
<organism evidence="3 4">
    <name type="scientific">Sporosarcina siberiensis</name>
    <dbReference type="NCBI Taxonomy" id="1365606"/>
    <lineage>
        <taxon>Bacteria</taxon>
        <taxon>Bacillati</taxon>
        <taxon>Bacillota</taxon>
        <taxon>Bacilli</taxon>
        <taxon>Bacillales</taxon>
        <taxon>Caryophanaceae</taxon>
        <taxon>Sporosarcina</taxon>
    </lineage>
</organism>
<evidence type="ECO:0000259" key="2">
    <source>
        <dbReference type="SMART" id="SM00642"/>
    </source>
</evidence>
<dbReference type="GO" id="GO:0016787">
    <property type="term" value="F:hydrolase activity"/>
    <property type="evidence" value="ECO:0007669"/>
    <property type="project" value="UniProtKB-KW"/>
</dbReference>
<gene>
    <name evidence="3" type="ORF">ACFSFY_07920</name>
</gene>
<dbReference type="SUPFAM" id="SSF51445">
    <property type="entry name" value="(Trans)glycosidases"/>
    <property type="match status" value="1"/>
</dbReference>
<reference evidence="4" key="1">
    <citation type="journal article" date="2019" name="Int. J. Syst. Evol. Microbiol.">
        <title>The Global Catalogue of Microorganisms (GCM) 10K type strain sequencing project: providing services to taxonomists for standard genome sequencing and annotation.</title>
        <authorList>
            <consortium name="The Broad Institute Genomics Platform"/>
            <consortium name="The Broad Institute Genome Sequencing Center for Infectious Disease"/>
            <person name="Wu L."/>
            <person name="Ma J."/>
        </authorList>
    </citation>
    <scope>NUCLEOTIDE SEQUENCE [LARGE SCALE GENOMIC DNA]</scope>
    <source>
        <strain evidence="4">CGMCC 4.7177</strain>
    </source>
</reference>
<dbReference type="Gene3D" id="2.60.40.1180">
    <property type="entry name" value="Golgi alpha-mannosidase II"/>
    <property type="match status" value="1"/>
</dbReference>